<evidence type="ECO:0000313" key="13">
    <source>
        <dbReference type="EMBL" id="RRR55253.1"/>
    </source>
</evidence>
<dbReference type="EC" id="2.4.1.-" evidence="11"/>
<protein>
    <recommendedName>
        <fullName evidence="11">UDP-N-acetylglucosamine--peptide N-acetylglucosaminyltransferase GtfA subunit</fullName>
        <ecNumber evidence="11">2.4.1.-</ecNumber>
    </recommendedName>
    <alternativeName>
        <fullName evidence="11">Glycosyltransferase GtfA</fullName>
    </alternativeName>
</protein>
<evidence type="ECO:0000256" key="3">
    <source>
        <dbReference type="ARBA" id="ARBA00009481"/>
    </source>
</evidence>
<comment type="function">
    <text evidence="11">Required for polymorphic O-glycosylation of the serine-rich repeat protein in this bacteria. Catalyzes the first step in glycosylation by transferring N-acetylglucosamine from UDP-GlcNAc to serine residues in the substrate protein. Part of the accessory SecA2/SecY2 system specifically required to export serine-rich repeat cell wall proteins usually encoded upstream in the same operon.</text>
</comment>
<dbReference type="CDD" id="cd04949">
    <property type="entry name" value="GT4_GtfA-like"/>
    <property type="match status" value="1"/>
</dbReference>
<evidence type="ECO:0000256" key="6">
    <source>
        <dbReference type="ARBA" id="ARBA00022676"/>
    </source>
</evidence>
<dbReference type="GO" id="GO:0005886">
    <property type="term" value="C:plasma membrane"/>
    <property type="evidence" value="ECO:0007669"/>
    <property type="project" value="UniProtKB-SubCell"/>
</dbReference>
<dbReference type="InterPro" id="IPR054396">
    <property type="entry name" value="GtfA_EBD"/>
</dbReference>
<dbReference type="PANTHER" id="PTHR12526">
    <property type="entry name" value="GLYCOSYLTRANSFERASE"/>
    <property type="match status" value="1"/>
</dbReference>
<keyword evidence="8 11" id="KW-0547">Nucleotide-binding</keyword>
<comment type="subunit">
    <text evidence="11">Forms a heterotetramer with 2 subunits each of GtfA and GtfB. Part of the accessory SecA2/SecY2 protein translocation apparatus.</text>
</comment>
<organism evidence="13 14">
    <name type="scientific">Streptococcus suis</name>
    <dbReference type="NCBI Taxonomy" id="1307"/>
    <lineage>
        <taxon>Bacteria</taxon>
        <taxon>Bacillati</taxon>
        <taxon>Bacillota</taxon>
        <taxon>Bacilli</taxon>
        <taxon>Lactobacillales</taxon>
        <taxon>Streptococcaceae</taxon>
        <taxon>Streptococcus</taxon>
    </lineage>
</organism>
<feature type="binding site" evidence="11">
    <location>
        <begin position="16"/>
        <end position="19"/>
    </location>
    <ligand>
        <name>UDP</name>
        <dbReference type="ChEBI" id="CHEBI:58223"/>
    </ligand>
</feature>
<dbReference type="UniPathway" id="UPA00378"/>
<reference evidence="13 14" key="1">
    <citation type="submission" date="2018-11" db="EMBL/GenBank/DDBJ databases">
        <authorList>
            <person name="Stevens M.J."/>
            <person name="Cernela N."/>
            <person name="Spoerry Serrano N."/>
            <person name="Schmitt S."/>
            <person name="Schrenzel J."/>
            <person name="Stephan R."/>
        </authorList>
    </citation>
    <scope>NUCLEOTIDE SEQUENCE [LARGE SCALE GENOMIC DNA]</scope>
    <source>
        <strain evidence="13 14">PP422</strain>
    </source>
</reference>
<comment type="caution">
    <text evidence="13">The sequence shown here is derived from an EMBL/GenBank/DDBJ whole genome shotgun (WGS) entry which is preliminary data.</text>
</comment>
<keyword evidence="7 11" id="KW-0808">Transferase</keyword>
<evidence type="ECO:0000256" key="5">
    <source>
        <dbReference type="ARBA" id="ARBA00022490"/>
    </source>
</evidence>
<dbReference type="SUPFAM" id="SSF53756">
    <property type="entry name" value="UDP-Glycosyltransferase/glycogen phosphorylase"/>
    <property type="match status" value="1"/>
</dbReference>
<accession>A0A426TIM9</accession>
<name>A0A426TIM9_STRSU</name>
<dbReference type="Pfam" id="PF13692">
    <property type="entry name" value="Glyco_trans_1_4"/>
    <property type="match status" value="1"/>
</dbReference>
<feature type="binding site" evidence="11">
    <location>
        <position position="241"/>
    </location>
    <ligand>
        <name>N-acetyl-D-glucosamine</name>
        <dbReference type="ChEBI" id="CHEBI:506227"/>
    </ligand>
</feature>
<dbReference type="Pfam" id="PF22145">
    <property type="entry name" value="GtfA_EBD"/>
    <property type="match status" value="1"/>
</dbReference>
<keyword evidence="6 11" id="KW-0328">Glycosyltransferase</keyword>
<proteinExistence type="inferred from homology"/>
<dbReference type="FunFam" id="3.40.50.2000:FF:000196">
    <property type="entry name" value="UDP-N-acetylglucosamine--peptide N-acetylglucosaminyltransferase GtfA subunit"/>
    <property type="match status" value="1"/>
</dbReference>
<evidence type="ECO:0000256" key="8">
    <source>
        <dbReference type="ARBA" id="ARBA00022741"/>
    </source>
</evidence>
<comment type="catalytic activity">
    <reaction evidence="10 11">
        <text>L-seryl-[protein] + UDP-N-acetyl-alpha-D-glucosamine = 3-O-[N-acetyl-alpha-D-glucosaminyl]-L-seryl-[protein] + UDP + H(+)</text>
        <dbReference type="Rhea" id="RHEA:59872"/>
        <dbReference type="Rhea" id="RHEA-COMP:9863"/>
        <dbReference type="Rhea" id="RHEA-COMP:15471"/>
        <dbReference type="ChEBI" id="CHEBI:15378"/>
        <dbReference type="ChEBI" id="CHEBI:29999"/>
        <dbReference type="ChEBI" id="CHEBI:57705"/>
        <dbReference type="ChEBI" id="CHEBI:58223"/>
        <dbReference type="ChEBI" id="CHEBI:143279"/>
    </reaction>
</comment>
<dbReference type="GO" id="GO:0016757">
    <property type="term" value="F:glycosyltransferase activity"/>
    <property type="evidence" value="ECO:0007669"/>
    <property type="project" value="UniProtKB-UniRule"/>
</dbReference>
<evidence type="ECO:0000256" key="9">
    <source>
        <dbReference type="ARBA" id="ARBA00023136"/>
    </source>
</evidence>
<gene>
    <name evidence="11 13" type="primary">gtfA</name>
    <name evidence="13" type="ORF">EI998_01830</name>
</gene>
<dbReference type="PANTHER" id="PTHR12526:SF629">
    <property type="entry name" value="TEICHURONIC ACID BIOSYNTHESIS GLYCOSYLTRANSFERASE TUAH-RELATED"/>
    <property type="match status" value="1"/>
</dbReference>
<evidence type="ECO:0000256" key="7">
    <source>
        <dbReference type="ARBA" id="ARBA00022679"/>
    </source>
</evidence>
<dbReference type="GO" id="GO:0005737">
    <property type="term" value="C:cytoplasm"/>
    <property type="evidence" value="ECO:0007669"/>
    <property type="project" value="UniProtKB-SubCell"/>
</dbReference>
<keyword evidence="4 11" id="KW-1003">Cell membrane</keyword>
<feature type="domain" description="GtfA extended beta-sheet meander" evidence="12">
    <location>
        <begin position="97"/>
        <end position="190"/>
    </location>
</feature>
<keyword evidence="5 11" id="KW-0963">Cytoplasm</keyword>
<dbReference type="Proteomes" id="UP000274117">
    <property type="component" value="Unassembled WGS sequence"/>
</dbReference>
<feature type="binding site" evidence="11">
    <location>
        <begin position="383"/>
        <end position="384"/>
    </location>
    <ligand>
        <name>UDP</name>
        <dbReference type="ChEBI" id="CHEBI:58223"/>
    </ligand>
</feature>
<comment type="similarity">
    <text evidence="3 11">Belongs to the glycosyltransferase group 1 family. Glycosyltransferase 4 subfamily.</text>
</comment>
<sequence length="499" mass="57086">MTIYNVNRGIGWASSGVEYAQAYRASIFRKIGQDSKFIFTDMFQGENLAHFTANIGFEDQEIIWLYGFFTDVKIAATTYPLMEFEASLDSDFVKVSQSPESVKYQHKDKDLIILVFTRKNHPDYVQKVEFLSKGKLIRKDYYSYTKMFSEYYAPVDNAPVLNVRVFFNEDGSIAYEENCSGDQSIFRFPDAILCTKEELIGRMLDRLALTKEDIILIDRATGTGQAILRHRGEARVAVVIHAEHYNMNSVTEETILWNNYYEYQFSNADKIDAFITSTKAQAETLAAQFETYTPFRPKIFTLPVGSLDELRQPEGDRRPFSLVTCSRLASEKHIDWLVNAVIQAQKHLPDLQFDIYGEGGQRSRLEAMIKEHDASSFIRLMGHHDLTEVYKHYQAYLAGSTSEGFGLTLMEAIGSGLPIIGLDVPYGNQTFVQDGRNGSLISRLDIDDPTVYSRLFAEKLLDLFQSGQLEDWQAASYDRAKEFLTVELEKAWLRFIEEV</sequence>
<evidence type="ECO:0000256" key="11">
    <source>
        <dbReference type="HAMAP-Rule" id="MF_01472"/>
    </source>
</evidence>
<dbReference type="EMBL" id="RSDO01000002">
    <property type="protein sequence ID" value="RRR55253.1"/>
    <property type="molecule type" value="Genomic_DNA"/>
</dbReference>
<dbReference type="Gene3D" id="3.40.50.2000">
    <property type="entry name" value="Glycogen Phosphorylase B"/>
    <property type="match status" value="2"/>
</dbReference>
<dbReference type="HAMAP" id="MF_01472">
    <property type="entry name" value="GtfA"/>
    <property type="match status" value="1"/>
</dbReference>
<evidence type="ECO:0000256" key="4">
    <source>
        <dbReference type="ARBA" id="ARBA00022475"/>
    </source>
</evidence>
<dbReference type="AlphaFoldDB" id="A0A426TIM9"/>
<dbReference type="GO" id="GO:0017122">
    <property type="term" value="C:protein N-acetylglucosaminyltransferase complex"/>
    <property type="evidence" value="ECO:0007669"/>
    <property type="project" value="UniProtKB-UniRule"/>
</dbReference>
<dbReference type="NCBIfam" id="TIGR02918">
    <property type="entry name" value="accessory Sec system glycosyltransferase GtfA"/>
    <property type="match status" value="1"/>
</dbReference>
<evidence type="ECO:0000259" key="12">
    <source>
        <dbReference type="Pfam" id="PF22145"/>
    </source>
</evidence>
<comment type="subcellular location">
    <subcellularLocation>
        <location evidence="1 11">Cell membrane</location>
        <topology evidence="1 11">Peripheral membrane protein</topology>
    </subcellularLocation>
    <subcellularLocation>
        <location evidence="11">Cytoplasm</location>
    </subcellularLocation>
    <text evidence="11">Cell membrane association requires GtfB.</text>
</comment>
<evidence type="ECO:0000256" key="10">
    <source>
        <dbReference type="ARBA" id="ARBA00052053"/>
    </source>
</evidence>
<evidence type="ECO:0000256" key="1">
    <source>
        <dbReference type="ARBA" id="ARBA00004202"/>
    </source>
</evidence>
<keyword evidence="9 11" id="KW-0472">Membrane</keyword>
<feature type="binding site" evidence="11">
    <location>
        <begin position="403"/>
        <end position="406"/>
    </location>
    <ligand>
        <name>N-acetyl-D-glucosamine</name>
        <dbReference type="ChEBI" id="CHEBI:506227"/>
    </ligand>
</feature>
<dbReference type="GO" id="GO:0000166">
    <property type="term" value="F:nucleotide binding"/>
    <property type="evidence" value="ECO:0007669"/>
    <property type="project" value="UniProtKB-KW"/>
</dbReference>
<reference evidence="13 14" key="2">
    <citation type="submission" date="2018-12" db="EMBL/GenBank/DDBJ databases">
        <title>Whole-genome sequences of fifteen clinical Streptococcus suis strains isolated from pigs between 2006 and 2018.</title>
        <authorList>
            <person name="Stevens M.J.A."/>
            <person name="Cernela N."/>
            <person name="Spoerry Serrano N."/>
            <person name="Schmitt S."/>
            <person name="Schrenzel J."/>
            <person name="Stephan R."/>
        </authorList>
    </citation>
    <scope>NUCLEOTIDE SEQUENCE [LARGE SCALE GENOMIC DNA]</scope>
    <source>
        <strain evidence="13 14">PP422</strain>
    </source>
</reference>
<evidence type="ECO:0000313" key="14">
    <source>
        <dbReference type="Proteomes" id="UP000274117"/>
    </source>
</evidence>
<dbReference type="InterPro" id="IPR014267">
    <property type="entry name" value="GtfA"/>
</dbReference>
<comment type="pathway">
    <text evidence="2 11">Protein modification; protein glycosylation.</text>
</comment>
<evidence type="ECO:0000256" key="2">
    <source>
        <dbReference type="ARBA" id="ARBA00004922"/>
    </source>
</evidence>